<sequence length="204" mass="21222">MLVPYLLLCLLITITPGLDTAVVIRSALAGGKRAGVRTAIGCAAGLFVHAVAVAMGLAEILLRSAAAFAALKLVGAILLIALGGRTLWAAYRAPEAPPAEETARVRGSTPFVQGLLCNLTNPKATLFFVATLPQFIGTSEPSHALPVALGLAMLAVLFSLCGLTLTALAVHRLRDLLRSRRARRVQDGLLGTVLIALGVRVATE</sequence>
<comment type="subcellular location">
    <subcellularLocation>
        <location evidence="1">Cell membrane</location>
        <topology evidence="1">Multi-pass membrane protein</topology>
    </subcellularLocation>
</comment>
<evidence type="ECO:0000313" key="8">
    <source>
        <dbReference type="Proteomes" id="UP001379533"/>
    </source>
</evidence>
<gene>
    <name evidence="7" type="ORF">LZC95_03230</name>
</gene>
<dbReference type="RefSeq" id="WP_394846462.1">
    <property type="nucleotide sequence ID" value="NZ_CP089982.1"/>
</dbReference>
<proteinExistence type="predicted"/>
<reference evidence="7 8" key="1">
    <citation type="submission" date="2021-12" db="EMBL/GenBank/DDBJ databases">
        <title>Discovery of the Pendulisporaceae a myxobacterial family with distinct sporulation behavior and unique specialized metabolism.</title>
        <authorList>
            <person name="Garcia R."/>
            <person name="Popoff A."/>
            <person name="Bader C.D."/>
            <person name="Loehr J."/>
            <person name="Walesch S."/>
            <person name="Walt C."/>
            <person name="Boldt J."/>
            <person name="Bunk B."/>
            <person name="Haeckl F.J.F.P.J."/>
            <person name="Gunesch A.P."/>
            <person name="Birkelbach J."/>
            <person name="Nuebel U."/>
            <person name="Pietschmann T."/>
            <person name="Bach T."/>
            <person name="Mueller R."/>
        </authorList>
    </citation>
    <scope>NUCLEOTIDE SEQUENCE [LARGE SCALE GENOMIC DNA]</scope>
    <source>
        <strain evidence="7 8">MSr12523</strain>
    </source>
</reference>
<evidence type="ECO:0000256" key="2">
    <source>
        <dbReference type="ARBA" id="ARBA00022475"/>
    </source>
</evidence>
<accession>A0ABZ2KAZ1</accession>
<keyword evidence="3 6" id="KW-0812">Transmembrane</keyword>
<dbReference type="PANTHER" id="PTHR30086:SF20">
    <property type="entry name" value="ARGININE EXPORTER PROTEIN ARGO-RELATED"/>
    <property type="match status" value="1"/>
</dbReference>
<name>A0ABZ2KAZ1_9BACT</name>
<feature type="transmembrane region" description="Helical" evidence="6">
    <location>
        <begin position="70"/>
        <end position="91"/>
    </location>
</feature>
<dbReference type="InterPro" id="IPR001123">
    <property type="entry name" value="LeuE-type"/>
</dbReference>
<evidence type="ECO:0000256" key="1">
    <source>
        <dbReference type="ARBA" id="ARBA00004651"/>
    </source>
</evidence>
<evidence type="ECO:0000313" key="7">
    <source>
        <dbReference type="EMBL" id="WXA95852.1"/>
    </source>
</evidence>
<dbReference type="PANTHER" id="PTHR30086">
    <property type="entry name" value="ARGININE EXPORTER PROTEIN ARGO"/>
    <property type="match status" value="1"/>
</dbReference>
<feature type="transmembrane region" description="Helical" evidence="6">
    <location>
        <begin position="36"/>
        <end position="58"/>
    </location>
</feature>
<keyword evidence="2" id="KW-1003">Cell membrane</keyword>
<evidence type="ECO:0000256" key="3">
    <source>
        <dbReference type="ARBA" id="ARBA00022692"/>
    </source>
</evidence>
<feature type="transmembrane region" description="Helical" evidence="6">
    <location>
        <begin position="147"/>
        <end position="170"/>
    </location>
</feature>
<keyword evidence="5 6" id="KW-0472">Membrane</keyword>
<evidence type="ECO:0000256" key="4">
    <source>
        <dbReference type="ARBA" id="ARBA00022989"/>
    </source>
</evidence>
<dbReference type="EMBL" id="CP089982">
    <property type="protein sequence ID" value="WXA95852.1"/>
    <property type="molecule type" value="Genomic_DNA"/>
</dbReference>
<dbReference type="Pfam" id="PF01810">
    <property type="entry name" value="LysE"/>
    <property type="match status" value="1"/>
</dbReference>
<keyword evidence="8" id="KW-1185">Reference proteome</keyword>
<dbReference type="Proteomes" id="UP001379533">
    <property type="component" value="Chromosome"/>
</dbReference>
<protein>
    <submittedName>
        <fullName evidence="7">LysE family translocator</fullName>
    </submittedName>
</protein>
<evidence type="ECO:0000256" key="5">
    <source>
        <dbReference type="ARBA" id="ARBA00023136"/>
    </source>
</evidence>
<dbReference type="PIRSF" id="PIRSF006324">
    <property type="entry name" value="LeuE"/>
    <property type="match status" value="1"/>
</dbReference>
<organism evidence="7 8">
    <name type="scientific">Pendulispora brunnea</name>
    <dbReference type="NCBI Taxonomy" id="2905690"/>
    <lineage>
        <taxon>Bacteria</taxon>
        <taxon>Pseudomonadati</taxon>
        <taxon>Myxococcota</taxon>
        <taxon>Myxococcia</taxon>
        <taxon>Myxococcales</taxon>
        <taxon>Sorangiineae</taxon>
        <taxon>Pendulisporaceae</taxon>
        <taxon>Pendulispora</taxon>
    </lineage>
</organism>
<keyword evidence="4 6" id="KW-1133">Transmembrane helix</keyword>
<evidence type="ECO:0000256" key="6">
    <source>
        <dbReference type="SAM" id="Phobius"/>
    </source>
</evidence>